<organism evidence="6 7">
    <name type="scientific">Marinomonas pollencensis</name>
    <dbReference type="NCBI Taxonomy" id="491954"/>
    <lineage>
        <taxon>Bacteria</taxon>
        <taxon>Pseudomonadati</taxon>
        <taxon>Pseudomonadota</taxon>
        <taxon>Gammaproteobacteria</taxon>
        <taxon>Oceanospirillales</taxon>
        <taxon>Oceanospirillaceae</taxon>
        <taxon>Marinomonas</taxon>
    </lineage>
</organism>
<dbReference type="InterPro" id="IPR005119">
    <property type="entry name" value="LysR_subst-bd"/>
</dbReference>
<evidence type="ECO:0000313" key="7">
    <source>
        <dbReference type="Proteomes" id="UP000256542"/>
    </source>
</evidence>
<dbReference type="PROSITE" id="PS50931">
    <property type="entry name" value="HTH_LYSR"/>
    <property type="match status" value="1"/>
</dbReference>
<dbReference type="Proteomes" id="UP000256542">
    <property type="component" value="Unassembled WGS sequence"/>
</dbReference>
<keyword evidence="2" id="KW-0805">Transcription regulation</keyword>
<dbReference type="PANTHER" id="PTHR30537">
    <property type="entry name" value="HTH-TYPE TRANSCRIPTIONAL REGULATOR"/>
    <property type="match status" value="1"/>
</dbReference>
<comment type="caution">
    <text evidence="6">The sequence shown here is derived from an EMBL/GenBank/DDBJ whole genome shotgun (WGS) entry which is preliminary data.</text>
</comment>
<dbReference type="Gene3D" id="1.10.10.10">
    <property type="entry name" value="Winged helix-like DNA-binding domain superfamily/Winged helix DNA-binding domain"/>
    <property type="match status" value="1"/>
</dbReference>
<dbReference type="EMBL" id="QUNG01000010">
    <property type="protein sequence ID" value="REG82120.1"/>
    <property type="molecule type" value="Genomic_DNA"/>
</dbReference>
<feature type="domain" description="HTH lysR-type" evidence="5">
    <location>
        <begin position="1"/>
        <end position="59"/>
    </location>
</feature>
<keyword evidence="4" id="KW-0804">Transcription</keyword>
<dbReference type="GO" id="GO:0043565">
    <property type="term" value="F:sequence-specific DNA binding"/>
    <property type="evidence" value="ECO:0007669"/>
    <property type="project" value="TreeGrafter"/>
</dbReference>
<dbReference type="InterPro" id="IPR000847">
    <property type="entry name" value="LysR_HTH_N"/>
</dbReference>
<gene>
    <name evidence="6" type="ORF">DFP81_1105</name>
</gene>
<evidence type="ECO:0000259" key="5">
    <source>
        <dbReference type="PROSITE" id="PS50931"/>
    </source>
</evidence>
<evidence type="ECO:0000256" key="3">
    <source>
        <dbReference type="ARBA" id="ARBA00023125"/>
    </source>
</evidence>
<protein>
    <submittedName>
        <fullName evidence="6">DNA-binding transcriptional LysR family regulator</fullName>
    </submittedName>
</protein>
<dbReference type="InterPro" id="IPR058163">
    <property type="entry name" value="LysR-type_TF_proteobact-type"/>
</dbReference>
<comment type="similarity">
    <text evidence="1">Belongs to the LysR transcriptional regulatory family.</text>
</comment>
<dbReference type="SUPFAM" id="SSF46785">
    <property type="entry name" value="Winged helix' DNA-binding domain"/>
    <property type="match status" value="1"/>
</dbReference>
<dbReference type="AlphaFoldDB" id="A0A3E0DJ70"/>
<dbReference type="PANTHER" id="PTHR30537:SF66">
    <property type="entry name" value="IRON-REGULATED VIRULENCE REGULATORY PROTEIN IRGB"/>
    <property type="match status" value="1"/>
</dbReference>
<accession>A0A3E0DJ70</accession>
<dbReference type="Gene3D" id="3.40.190.290">
    <property type="match status" value="1"/>
</dbReference>
<proteinExistence type="inferred from homology"/>
<dbReference type="Pfam" id="PF03466">
    <property type="entry name" value="LysR_substrate"/>
    <property type="match status" value="1"/>
</dbReference>
<keyword evidence="3 6" id="KW-0238">DNA-binding</keyword>
<evidence type="ECO:0000256" key="2">
    <source>
        <dbReference type="ARBA" id="ARBA00023015"/>
    </source>
</evidence>
<dbReference type="OrthoDB" id="6183733at2"/>
<dbReference type="InterPro" id="IPR036388">
    <property type="entry name" value="WH-like_DNA-bd_sf"/>
</dbReference>
<evidence type="ECO:0000256" key="1">
    <source>
        <dbReference type="ARBA" id="ARBA00009437"/>
    </source>
</evidence>
<dbReference type="InterPro" id="IPR036390">
    <property type="entry name" value="WH_DNA-bd_sf"/>
</dbReference>
<reference evidence="6 7" key="1">
    <citation type="submission" date="2018-08" db="EMBL/GenBank/DDBJ databases">
        <title>Genomic Encyclopedia of Type Strains, Phase III (KMG-III): the genomes of soil and plant-associated and newly described type strains.</title>
        <authorList>
            <person name="Whitman W."/>
        </authorList>
    </citation>
    <scope>NUCLEOTIDE SEQUENCE [LARGE SCALE GENOMIC DNA]</scope>
    <source>
        <strain evidence="6 7">CECT 7375</strain>
    </source>
</reference>
<evidence type="ECO:0000256" key="4">
    <source>
        <dbReference type="ARBA" id="ARBA00023163"/>
    </source>
</evidence>
<name>A0A3E0DJ70_9GAMM</name>
<keyword evidence="7" id="KW-1185">Reference proteome</keyword>
<evidence type="ECO:0000313" key="6">
    <source>
        <dbReference type="EMBL" id="REG82120.1"/>
    </source>
</evidence>
<sequence length="306" mass="35162">MYDMNDLHSFVTLLKTNSLTQSAKLLGVSKSTLSRRITHLEETVGQPLLLRQASKMTANDAGKAFLPFAWEILDAARRAQKTVDTMQESVIGELNIAVYSGLIRSWFPKEIVRFTQQYPDVRISLNTFNKFEDVSAETDACIWLGTPQPSKFKEEMIGYLTCGLYASKKFMEKNANLNEIEDLNSVPWVNMHHFYLPEGDLELMHSEDGSKCINIPRSRIWSDQIAMQLEEIARGYGVGVLPDYMVAMREKHHAGDLVRVFPQWKLPMLPMYLLYPYGSLPKRLSAFLHHFRNQTREILGDPKREK</sequence>
<dbReference type="SUPFAM" id="SSF53850">
    <property type="entry name" value="Periplasmic binding protein-like II"/>
    <property type="match status" value="1"/>
</dbReference>
<dbReference type="GO" id="GO:0003700">
    <property type="term" value="F:DNA-binding transcription factor activity"/>
    <property type="evidence" value="ECO:0007669"/>
    <property type="project" value="InterPro"/>
</dbReference>
<dbReference type="GO" id="GO:0006351">
    <property type="term" value="P:DNA-templated transcription"/>
    <property type="evidence" value="ECO:0007669"/>
    <property type="project" value="TreeGrafter"/>
</dbReference>
<dbReference type="Pfam" id="PF00126">
    <property type="entry name" value="HTH_1"/>
    <property type="match status" value="1"/>
</dbReference>